<evidence type="ECO:0000256" key="1">
    <source>
        <dbReference type="SAM" id="Phobius"/>
    </source>
</evidence>
<sequence>MATGSVTQTQSKLNSTIAPTGQTKQVPWTQHTLRQLKLVIPGAALTYYLGTLNDFWLVLQGTGGQWGQLAGYGSFALGALTVSLFLYVLYMPWISGEEPNYQSWRESGVLSSVIPVLTGSIVFGWLLSVSTLSLWSPVGYVKGTVGVSAFYILTFGLLGLVPTPKVSQKQRRS</sequence>
<gene>
    <name evidence="2" type="ORF">D9619_004232</name>
</gene>
<proteinExistence type="predicted"/>
<dbReference type="EMBL" id="JAACJJ010000014">
    <property type="protein sequence ID" value="KAF5326841.1"/>
    <property type="molecule type" value="Genomic_DNA"/>
</dbReference>
<evidence type="ECO:0000313" key="2">
    <source>
        <dbReference type="EMBL" id="KAF5326841.1"/>
    </source>
</evidence>
<feature type="transmembrane region" description="Helical" evidence="1">
    <location>
        <begin position="38"/>
        <end position="57"/>
    </location>
</feature>
<dbReference type="OrthoDB" id="3187264at2759"/>
<evidence type="ECO:0000313" key="3">
    <source>
        <dbReference type="Proteomes" id="UP000567179"/>
    </source>
</evidence>
<accession>A0A8H5BPK5</accession>
<keyword evidence="1" id="KW-0472">Membrane</keyword>
<reference evidence="2 3" key="1">
    <citation type="journal article" date="2020" name="ISME J.">
        <title>Uncovering the hidden diversity of litter-decomposition mechanisms in mushroom-forming fungi.</title>
        <authorList>
            <person name="Floudas D."/>
            <person name="Bentzer J."/>
            <person name="Ahren D."/>
            <person name="Johansson T."/>
            <person name="Persson P."/>
            <person name="Tunlid A."/>
        </authorList>
    </citation>
    <scope>NUCLEOTIDE SEQUENCE [LARGE SCALE GENOMIC DNA]</scope>
    <source>
        <strain evidence="2 3">CBS 101986</strain>
    </source>
</reference>
<protein>
    <submittedName>
        <fullName evidence="2">Uncharacterized protein</fullName>
    </submittedName>
</protein>
<keyword evidence="1" id="KW-0812">Transmembrane</keyword>
<organism evidence="2 3">
    <name type="scientific">Psilocybe cf. subviscida</name>
    <dbReference type="NCBI Taxonomy" id="2480587"/>
    <lineage>
        <taxon>Eukaryota</taxon>
        <taxon>Fungi</taxon>
        <taxon>Dikarya</taxon>
        <taxon>Basidiomycota</taxon>
        <taxon>Agaricomycotina</taxon>
        <taxon>Agaricomycetes</taxon>
        <taxon>Agaricomycetidae</taxon>
        <taxon>Agaricales</taxon>
        <taxon>Agaricineae</taxon>
        <taxon>Strophariaceae</taxon>
        <taxon>Psilocybe</taxon>
    </lineage>
</organism>
<comment type="caution">
    <text evidence="2">The sequence shown here is derived from an EMBL/GenBank/DDBJ whole genome shotgun (WGS) entry which is preliminary data.</text>
</comment>
<name>A0A8H5BPK5_9AGAR</name>
<keyword evidence="3" id="KW-1185">Reference proteome</keyword>
<feature type="transmembrane region" description="Helical" evidence="1">
    <location>
        <begin position="69"/>
        <end position="89"/>
    </location>
</feature>
<feature type="transmembrane region" description="Helical" evidence="1">
    <location>
        <begin position="109"/>
        <end position="128"/>
    </location>
</feature>
<feature type="transmembrane region" description="Helical" evidence="1">
    <location>
        <begin position="140"/>
        <end position="161"/>
    </location>
</feature>
<keyword evidence="1" id="KW-1133">Transmembrane helix</keyword>
<dbReference type="Proteomes" id="UP000567179">
    <property type="component" value="Unassembled WGS sequence"/>
</dbReference>
<dbReference type="AlphaFoldDB" id="A0A8H5BPK5"/>